<evidence type="ECO:0000313" key="11">
    <source>
        <dbReference type="Proteomes" id="UP000799750"/>
    </source>
</evidence>
<dbReference type="PROSITE" id="PS50157">
    <property type="entry name" value="ZINC_FINGER_C2H2_2"/>
    <property type="match status" value="2"/>
</dbReference>
<evidence type="ECO:0000256" key="4">
    <source>
        <dbReference type="ARBA" id="ARBA00022771"/>
    </source>
</evidence>
<dbReference type="GO" id="GO:0005634">
    <property type="term" value="C:nucleus"/>
    <property type="evidence" value="ECO:0007669"/>
    <property type="project" value="UniProtKB-SubCell"/>
</dbReference>
<dbReference type="Pfam" id="PF04082">
    <property type="entry name" value="Fungal_trans"/>
    <property type="match status" value="1"/>
</dbReference>
<dbReference type="AlphaFoldDB" id="A0A6A6QEN8"/>
<feature type="region of interest" description="Disordered" evidence="8">
    <location>
        <begin position="86"/>
        <end position="135"/>
    </location>
</feature>
<evidence type="ECO:0000256" key="6">
    <source>
        <dbReference type="ARBA" id="ARBA00023242"/>
    </source>
</evidence>
<dbReference type="EMBL" id="MU004198">
    <property type="protein sequence ID" value="KAF2489947.1"/>
    <property type="molecule type" value="Genomic_DNA"/>
</dbReference>
<dbReference type="GO" id="GO:0000785">
    <property type="term" value="C:chromatin"/>
    <property type="evidence" value="ECO:0007669"/>
    <property type="project" value="TreeGrafter"/>
</dbReference>
<protein>
    <recommendedName>
        <fullName evidence="9">C2H2-type domain-containing protein</fullName>
    </recommendedName>
</protein>
<feature type="region of interest" description="Disordered" evidence="8">
    <location>
        <begin position="853"/>
        <end position="874"/>
    </location>
</feature>
<dbReference type="SMART" id="SM00355">
    <property type="entry name" value="ZnF_C2H2"/>
    <property type="match status" value="2"/>
</dbReference>
<evidence type="ECO:0000256" key="2">
    <source>
        <dbReference type="ARBA" id="ARBA00022723"/>
    </source>
</evidence>
<dbReference type="PROSITE" id="PS00028">
    <property type="entry name" value="ZINC_FINGER_C2H2_1"/>
    <property type="match status" value="2"/>
</dbReference>
<dbReference type="OrthoDB" id="10018191at2759"/>
<proteinExistence type="predicted"/>
<reference evidence="10" key="1">
    <citation type="journal article" date="2020" name="Stud. Mycol.">
        <title>101 Dothideomycetes genomes: a test case for predicting lifestyles and emergence of pathogens.</title>
        <authorList>
            <person name="Haridas S."/>
            <person name="Albert R."/>
            <person name="Binder M."/>
            <person name="Bloem J."/>
            <person name="Labutti K."/>
            <person name="Salamov A."/>
            <person name="Andreopoulos B."/>
            <person name="Baker S."/>
            <person name="Barry K."/>
            <person name="Bills G."/>
            <person name="Bluhm B."/>
            <person name="Cannon C."/>
            <person name="Castanera R."/>
            <person name="Culley D."/>
            <person name="Daum C."/>
            <person name="Ezra D."/>
            <person name="Gonzalez J."/>
            <person name="Henrissat B."/>
            <person name="Kuo A."/>
            <person name="Liang C."/>
            <person name="Lipzen A."/>
            <person name="Lutzoni F."/>
            <person name="Magnuson J."/>
            <person name="Mondo S."/>
            <person name="Nolan M."/>
            <person name="Ohm R."/>
            <person name="Pangilinan J."/>
            <person name="Park H.-J."/>
            <person name="Ramirez L."/>
            <person name="Alfaro M."/>
            <person name="Sun H."/>
            <person name="Tritt A."/>
            <person name="Yoshinaga Y."/>
            <person name="Zwiers L.-H."/>
            <person name="Turgeon B."/>
            <person name="Goodwin S."/>
            <person name="Spatafora J."/>
            <person name="Crous P."/>
            <person name="Grigoriev I."/>
        </authorList>
    </citation>
    <scope>NUCLEOTIDE SEQUENCE</scope>
    <source>
        <strain evidence="10">CBS 269.34</strain>
    </source>
</reference>
<dbReference type="SUPFAM" id="SSF57667">
    <property type="entry name" value="beta-beta-alpha zinc fingers"/>
    <property type="match status" value="1"/>
</dbReference>
<feature type="domain" description="C2H2-type" evidence="9">
    <location>
        <begin position="18"/>
        <end position="45"/>
    </location>
</feature>
<keyword evidence="3" id="KW-0677">Repeat</keyword>
<dbReference type="InterPro" id="IPR036236">
    <property type="entry name" value="Znf_C2H2_sf"/>
</dbReference>
<evidence type="ECO:0000256" key="3">
    <source>
        <dbReference type="ARBA" id="ARBA00022737"/>
    </source>
</evidence>
<evidence type="ECO:0000259" key="9">
    <source>
        <dbReference type="PROSITE" id="PS50157"/>
    </source>
</evidence>
<evidence type="ECO:0000256" key="8">
    <source>
        <dbReference type="SAM" id="MobiDB-lite"/>
    </source>
</evidence>
<dbReference type="GO" id="GO:0008270">
    <property type="term" value="F:zinc ion binding"/>
    <property type="evidence" value="ECO:0007669"/>
    <property type="project" value="UniProtKB-KW"/>
</dbReference>
<keyword evidence="11" id="KW-1185">Reference proteome</keyword>
<evidence type="ECO:0000313" key="10">
    <source>
        <dbReference type="EMBL" id="KAF2489947.1"/>
    </source>
</evidence>
<comment type="subcellular location">
    <subcellularLocation>
        <location evidence="1">Nucleus</location>
    </subcellularLocation>
</comment>
<evidence type="ECO:0000256" key="7">
    <source>
        <dbReference type="PROSITE-ProRule" id="PRU00042"/>
    </source>
</evidence>
<evidence type="ECO:0000256" key="5">
    <source>
        <dbReference type="ARBA" id="ARBA00022833"/>
    </source>
</evidence>
<keyword evidence="4 7" id="KW-0863">Zinc-finger</keyword>
<evidence type="ECO:0000256" key="1">
    <source>
        <dbReference type="ARBA" id="ARBA00004123"/>
    </source>
</evidence>
<dbReference type="PANTHER" id="PTHR40626">
    <property type="entry name" value="MIP31509P"/>
    <property type="match status" value="1"/>
</dbReference>
<dbReference type="Gene3D" id="3.30.160.60">
    <property type="entry name" value="Classic Zinc Finger"/>
    <property type="match status" value="2"/>
</dbReference>
<dbReference type="GO" id="GO:0006351">
    <property type="term" value="P:DNA-templated transcription"/>
    <property type="evidence" value="ECO:0007669"/>
    <property type="project" value="InterPro"/>
</dbReference>
<sequence>MTTDSSQQVQAITVKPVYQCRWCETTFSRRDHRQRHERAHTKERPFLCHICNASFGRRDILQRHCIHVHGALASDVKDGLGHGEQFKAQAARPSKKRRMSNAVDTPPKSSFSAEEPVPDDPTSTRTQSDQLVRRSVLPDNLDKLEKLEKLCQNSPGLPYMDTNIWSVLCEHFDLPKSTPTSIASQCNEVITERPPTETHLQCIERVPGLAPPPLSFMKHDRPRSIVPPRYLSVPHSIGGGIDFVLQQIDTGRILTNYTSHIAPGLPMLHLPTIDLIPWVKHGHSKCDGCCLHNGSPVPARRRINRCLMISLLTLGAICDKQHALAERLFRESGPAIREYLKEIRLNKSDEPPPLDLIQALACYIAYGLCSGSKQVEESMLGHMSCLGSLVHDAQLSKPMPKFIYGRMKPGPDDDWFLWAAEEERKRTYFAVLVCQSSAVNYLNIQPYLNPKGIEWTLPVEEDLWEARTAASWREIRRRTPETPLFKDELALLFANPGTSFQAEAEFPTSTIGEHAELNSNQRSFPIHQTDTFITENRMLPSQFGCLVLIGALNVMVWEHAHGRIFTFGLAAGGLVPGKGALINKSSLANALRQWQHMWESYPKHFSHEDARYRLLATCVPLVDHAELLLHVDITQAKDALFSRDYEKTSLAYSTLPVVIDVDDDASFDSDADSPRYEEVHNDEGRHYGLRGAAIYAVKALELAYRIGPWFSSEDACYDAPIQTCVAMFICTQVVSSWLLAYSTKRHPNPDRTSSPGMEHLKDRMLLNAIKQLITHRNQVSLPVEQNATSDVAVELSDETAILQLAISLIAAHVQLLKRVSFWPPAAHLIEALQVRADAIQEVSKLVQHCKADHQPPSPLPFLHPGESNSRTDGWPLQTAMFPCAG</sequence>
<dbReference type="InterPro" id="IPR051059">
    <property type="entry name" value="VerF-like"/>
</dbReference>
<feature type="compositionally biased region" description="Polar residues" evidence="8">
    <location>
        <begin position="121"/>
        <end position="130"/>
    </location>
</feature>
<keyword evidence="2" id="KW-0479">Metal-binding</keyword>
<dbReference type="InterPro" id="IPR013087">
    <property type="entry name" value="Znf_C2H2_type"/>
</dbReference>
<organism evidence="10 11">
    <name type="scientific">Lophium mytilinum</name>
    <dbReference type="NCBI Taxonomy" id="390894"/>
    <lineage>
        <taxon>Eukaryota</taxon>
        <taxon>Fungi</taxon>
        <taxon>Dikarya</taxon>
        <taxon>Ascomycota</taxon>
        <taxon>Pezizomycotina</taxon>
        <taxon>Dothideomycetes</taxon>
        <taxon>Pleosporomycetidae</taxon>
        <taxon>Mytilinidiales</taxon>
        <taxon>Mytilinidiaceae</taxon>
        <taxon>Lophium</taxon>
    </lineage>
</organism>
<dbReference type="GO" id="GO:0000981">
    <property type="term" value="F:DNA-binding transcription factor activity, RNA polymerase II-specific"/>
    <property type="evidence" value="ECO:0007669"/>
    <property type="project" value="InterPro"/>
</dbReference>
<keyword evidence="5" id="KW-0862">Zinc</keyword>
<dbReference type="GO" id="GO:0000978">
    <property type="term" value="F:RNA polymerase II cis-regulatory region sequence-specific DNA binding"/>
    <property type="evidence" value="ECO:0007669"/>
    <property type="project" value="InterPro"/>
</dbReference>
<name>A0A6A6QEN8_9PEZI</name>
<keyword evidence="6" id="KW-0539">Nucleus</keyword>
<feature type="domain" description="C2H2-type" evidence="9">
    <location>
        <begin position="46"/>
        <end position="69"/>
    </location>
</feature>
<dbReference type="CDD" id="cd12148">
    <property type="entry name" value="fungal_TF_MHR"/>
    <property type="match status" value="1"/>
</dbReference>
<gene>
    <name evidence="10" type="ORF">BU16DRAFT_544290</name>
</gene>
<dbReference type="PANTHER" id="PTHR40626:SF13">
    <property type="entry name" value="RESPIRATION FACTOR 2-RELATED"/>
    <property type="match status" value="1"/>
</dbReference>
<accession>A0A6A6QEN8</accession>
<dbReference type="Proteomes" id="UP000799750">
    <property type="component" value="Unassembled WGS sequence"/>
</dbReference>
<dbReference type="InterPro" id="IPR007219">
    <property type="entry name" value="XnlR_reg_dom"/>
</dbReference>